<evidence type="ECO:0000256" key="7">
    <source>
        <dbReference type="ARBA" id="ARBA00022989"/>
    </source>
</evidence>
<dbReference type="InterPro" id="IPR031381">
    <property type="entry name" value="YtcA"/>
</dbReference>
<dbReference type="OrthoDB" id="123105at2"/>
<evidence type="ECO:0000256" key="4">
    <source>
        <dbReference type="ARBA" id="ARBA00022475"/>
    </source>
</evidence>
<keyword evidence="4" id="KW-1003">Cell membrane</keyword>
<comment type="similarity">
    <text evidence="2">Belongs to the YtcA family.</text>
</comment>
<dbReference type="Pfam" id="PF17090">
    <property type="entry name" value="Ytca"/>
    <property type="match status" value="1"/>
</dbReference>
<evidence type="ECO:0000313" key="12">
    <source>
        <dbReference type="EMBL" id="RKP46358.1"/>
    </source>
</evidence>
<feature type="transmembrane region" description="Helical" evidence="11">
    <location>
        <begin position="46"/>
        <end position="65"/>
    </location>
</feature>
<dbReference type="PROSITE" id="PS51257">
    <property type="entry name" value="PROKAR_LIPOPROTEIN"/>
    <property type="match status" value="1"/>
</dbReference>
<gene>
    <name evidence="12" type="ORF">D7S89_17100</name>
</gene>
<dbReference type="AlphaFoldDB" id="A0A494X6Y3"/>
<keyword evidence="10" id="KW-0449">Lipoprotein</keyword>
<evidence type="ECO:0000256" key="9">
    <source>
        <dbReference type="ARBA" id="ARBA00023139"/>
    </source>
</evidence>
<sequence length="98" mass="10288">MPALKTRGTLRAIGTVAVAVAVAALLTAGCAHAPSINVLGAYFPDWLFCIVAGVILTIVVYLVLARVPGGQRFGPPALVYPALVTLLALVVWLIFFQQ</sequence>
<keyword evidence="5 11" id="KW-0812">Transmembrane</keyword>
<evidence type="ECO:0000256" key="8">
    <source>
        <dbReference type="ARBA" id="ARBA00023136"/>
    </source>
</evidence>
<keyword evidence="6" id="KW-0732">Signal</keyword>
<reference evidence="12 13" key="1">
    <citation type="submission" date="2018-10" db="EMBL/GenBank/DDBJ databases">
        <title>Paraburkholderia sp. 7MK8-2, isolated from soil.</title>
        <authorList>
            <person name="Gao Z.-H."/>
            <person name="Qiu L.-H."/>
        </authorList>
    </citation>
    <scope>NUCLEOTIDE SEQUENCE [LARGE SCALE GENOMIC DNA]</scope>
    <source>
        <strain evidence="12 13">7MK8-2</strain>
    </source>
</reference>
<evidence type="ECO:0000256" key="3">
    <source>
        <dbReference type="ARBA" id="ARBA00021237"/>
    </source>
</evidence>
<protein>
    <recommendedName>
        <fullName evidence="3">Uncharacterized protein YtcA</fullName>
    </recommendedName>
</protein>
<evidence type="ECO:0000256" key="5">
    <source>
        <dbReference type="ARBA" id="ARBA00022692"/>
    </source>
</evidence>
<comment type="caution">
    <text evidence="12">The sequence shown here is derived from an EMBL/GenBank/DDBJ whole genome shotgun (WGS) entry which is preliminary data.</text>
</comment>
<name>A0A494X6Y3_9BURK</name>
<dbReference type="Proteomes" id="UP000280434">
    <property type="component" value="Unassembled WGS sequence"/>
</dbReference>
<evidence type="ECO:0000313" key="13">
    <source>
        <dbReference type="Proteomes" id="UP000280434"/>
    </source>
</evidence>
<keyword evidence="7 11" id="KW-1133">Transmembrane helix</keyword>
<dbReference type="EMBL" id="RBZV01000007">
    <property type="protein sequence ID" value="RKP46358.1"/>
    <property type="molecule type" value="Genomic_DNA"/>
</dbReference>
<evidence type="ECO:0000256" key="10">
    <source>
        <dbReference type="ARBA" id="ARBA00023288"/>
    </source>
</evidence>
<evidence type="ECO:0000256" key="6">
    <source>
        <dbReference type="ARBA" id="ARBA00022729"/>
    </source>
</evidence>
<comment type="subcellular location">
    <subcellularLocation>
        <location evidence="1">Membrane</location>
        <topology evidence="1">Multi-pass membrane protein</topology>
    </subcellularLocation>
</comment>
<feature type="transmembrane region" description="Helical" evidence="11">
    <location>
        <begin position="77"/>
        <end position="95"/>
    </location>
</feature>
<dbReference type="GO" id="GO:0016020">
    <property type="term" value="C:membrane"/>
    <property type="evidence" value="ECO:0007669"/>
    <property type="project" value="UniProtKB-SubCell"/>
</dbReference>
<dbReference type="RefSeq" id="WP_121279116.1">
    <property type="nucleotide sequence ID" value="NZ_RBZV01000007.1"/>
</dbReference>
<organism evidence="12 13">
    <name type="scientific">Trinickia fusca</name>
    <dbReference type="NCBI Taxonomy" id="2419777"/>
    <lineage>
        <taxon>Bacteria</taxon>
        <taxon>Pseudomonadati</taxon>
        <taxon>Pseudomonadota</taxon>
        <taxon>Betaproteobacteria</taxon>
        <taxon>Burkholderiales</taxon>
        <taxon>Burkholderiaceae</taxon>
        <taxon>Trinickia</taxon>
    </lineage>
</organism>
<proteinExistence type="inferred from homology"/>
<evidence type="ECO:0000256" key="1">
    <source>
        <dbReference type="ARBA" id="ARBA00004141"/>
    </source>
</evidence>
<evidence type="ECO:0000256" key="2">
    <source>
        <dbReference type="ARBA" id="ARBA00008208"/>
    </source>
</evidence>
<evidence type="ECO:0000256" key="11">
    <source>
        <dbReference type="SAM" id="Phobius"/>
    </source>
</evidence>
<accession>A0A494X6Y3</accession>
<keyword evidence="8 11" id="KW-0472">Membrane</keyword>
<feature type="transmembrane region" description="Helical" evidence="11">
    <location>
        <begin position="12"/>
        <end position="34"/>
    </location>
</feature>
<keyword evidence="13" id="KW-1185">Reference proteome</keyword>
<keyword evidence="9" id="KW-0564">Palmitate</keyword>